<reference evidence="1" key="1">
    <citation type="journal article" date="2020" name="mSystems">
        <title>Genome- and Community-Level Interaction Insights into Carbon Utilization and Element Cycling Functions of Hydrothermarchaeota in Hydrothermal Sediment.</title>
        <authorList>
            <person name="Zhou Z."/>
            <person name="Liu Y."/>
            <person name="Xu W."/>
            <person name="Pan J."/>
            <person name="Luo Z.H."/>
            <person name="Li M."/>
        </authorList>
    </citation>
    <scope>NUCLEOTIDE SEQUENCE [LARGE SCALE GENOMIC DNA]</scope>
    <source>
        <strain evidence="1">SpSt-774</strain>
    </source>
</reference>
<organism evidence="1">
    <name type="scientific">candidate division WOR-3 bacterium</name>
    <dbReference type="NCBI Taxonomy" id="2052148"/>
    <lineage>
        <taxon>Bacteria</taxon>
        <taxon>Bacteria division WOR-3</taxon>
    </lineage>
</organism>
<evidence type="ECO:0000313" key="1">
    <source>
        <dbReference type="EMBL" id="HGV98559.1"/>
    </source>
</evidence>
<accession>A0A7C4XW11</accession>
<protein>
    <submittedName>
        <fullName evidence="1">Uncharacterized protein</fullName>
    </submittedName>
</protein>
<name>A0A7C4XW11_UNCW3</name>
<gene>
    <name evidence="1" type="ORF">ENV60_09755</name>
</gene>
<sequence length="65" mass="7699">MARIDRILCPFCLFTSQYIDLILNQDGEYICPNCSAEFKYEELMHLYSFTQILDIGKRENQKPFA</sequence>
<dbReference type="AlphaFoldDB" id="A0A7C4XW11"/>
<dbReference type="EMBL" id="DTGZ01000184">
    <property type="protein sequence ID" value="HGV98559.1"/>
    <property type="molecule type" value="Genomic_DNA"/>
</dbReference>
<proteinExistence type="predicted"/>
<comment type="caution">
    <text evidence="1">The sequence shown here is derived from an EMBL/GenBank/DDBJ whole genome shotgun (WGS) entry which is preliminary data.</text>
</comment>